<proteinExistence type="predicted"/>
<dbReference type="Proteomes" id="UP001519308">
    <property type="component" value="Unassembled WGS sequence"/>
</dbReference>
<dbReference type="PROSITE" id="PS51257">
    <property type="entry name" value="PROKAR_LIPOPROTEIN"/>
    <property type="match status" value="1"/>
</dbReference>
<feature type="region of interest" description="Disordered" evidence="1">
    <location>
        <begin position="27"/>
        <end position="65"/>
    </location>
</feature>
<feature type="compositionally biased region" description="Low complexity" evidence="1">
    <location>
        <begin position="32"/>
        <end position="48"/>
    </location>
</feature>
<protein>
    <submittedName>
        <fullName evidence="3">Small lipoprotein YifL</fullName>
    </submittedName>
</protein>
<evidence type="ECO:0000313" key="4">
    <source>
        <dbReference type="Proteomes" id="UP001519308"/>
    </source>
</evidence>
<evidence type="ECO:0000256" key="1">
    <source>
        <dbReference type="SAM" id="MobiDB-lite"/>
    </source>
</evidence>
<accession>A0ABS4K1E2</accession>
<keyword evidence="3" id="KW-0449">Lipoprotein</keyword>
<evidence type="ECO:0000256" key="2">
    <source>
        <dbReference type="SAM" id="SignalP"/>
    </source>
</evidence>
<dbReference type="RefSeq" id="WP_021283422.1">
    <property type="nucleotide sequence ID" value="NZ_JAGGLL010000004.1"/>
</dbReference>
<evidence type="ECO:0000313" key="3">
    <source>
        <dbReference type="EMBL" id="MBP2020956.1"/>
    </source>
</evidence>
<reference evidence="3 4" key="1">
    <citation type="submission" date="2021-03" db="EMBL/GenBank/DDBJ databases">
        <title>Genomic Encyclopedia of Type Strains, Phase IV (KMG-IV): sequencing the most valuable type-strain genomes for metagenomic binning, comparative biology and taxonomic classification.</title>
        <authorList>
            <person name="Goeker M."/>
        </authorList>
    </citation>
    <scope>NUCLEOTIDE SEQUENCE [LARGE SCALE GENOMIC DNA]</scope>
    <source>
        <strain evidence="3 4">DSM 28650</strain>
    </source>
</reference>
<name>A0ABS4K1E2_9CLOT</name>
<gene>
    <name evidence="3" type="ORF">J2Z44_000740</name>
</gene>
<organism evidence="3 4">
    <name type="scientific">Clostridium punense</name>
    <dbReference type="NCBI Taxonomy" id="1054297"/>
    <lineage>
        <taxon>Bacteria</taxon>
        <taxon>Bacillati</taxon>
        <taxon>Bacillota</taxon>
        <taxon>Clostridia</taxon>
        <taxon>Eubacteriales</taxon>
        <taxon>Clostridiaceae</taxon>
        <taxon>Clostridium</taxon>
    </lineage>
</organism>
<keyword evidence="2" id="KW-0732">Signal</keyword>
<comment type="caution">
    <text evidence="3">The sequence shown here is derived from an EMBL/GenBank/DDBJ whole genome shotgun (WGS) entry which is preliminary data.</text>
</comment>
<feature type="signal peptide" evidence="2">
    <location>
        <begin position="1"/>
        <end position="20"/>
    </location>
</feature>
<sequence>MRLKPVVLSLILVSTLLVGCGNKPGEEKLTQQEKNTQQQQNSQQQNAQPDVVATPSVVSDEDSLHRAASKDGSWIIIIKRDYVATKDIVLEGEFTKKDTQDPTKQVPAGRKIALYDQDQNRNKTASYSLTAPKLIVRSENARIQGGTFIGDVYVESKGFSVVDAKVQGNVYFASEELKSTFKLENNGMVTGVTEVKK</sequence>
<feature type="chain" id="PRO_5045049159" evidence="2">
    <location>
        <begin position="21"/>
        <end position="197"/>
    </location>
</feature>
<dbReference type="EMBL" id="JAGGLL010000004">
    <property type="protein sequence ID" value="MBP2020956.1"/>
    <property type="molecule type" value="Genomic_DNA"/>
</dbReference>
<keyword evidence="4" id="KW-1185">Reference proteome</keyword>